<dbReference type="InterPro" id="IPR021957">
    <property type="entry name" value="DUF3574"/>
</dbReference>
<keyword evidence="2" id="KW-1185">Reference proteome</keyword>
<evidence type="ECO:0008006" key="3">
    <source>
        <dbReference type="Google" id="ProtNLM"/>
    </source>
</evidence>
<gene>
    <name evidence="1" type="ORF">COMA1_10180</name>
</gene>
<dbReference type="AlphaFoldDB" id="A0A0S4L4J2"/>
<dbReference type="Pfam" id="PF12098">
    <property type="entry name" value="DUF3574"/>
    <property type="match status" value="1"/>
</dbReference>
<sequence length="153" mass="16860">MSLDQSSQSRERKPGVQWKTGWSFFGALLWVVLSGCETMNGLSCGGGGQRAVQESVYFGTDTPSGSVTSEAWAQFLSETVTPRFPHGLSAWQASGQWQAASGRIIYEPSYVLSLIHPDNDQQNKAVHEIIASYKTRFRQEAVLRVTTPVCTSR</sequence>
<dbReference type="EMBL" id="CZQA01000001">
    <property type="protein sequence ID" value="CUS31600.1"/>
    <property type="molecule type" value="Genomic_DNA"/>
</dbReference>
<accession>A0A0S4L4J2</accession>
<evidence type="ECO:0000313" key="2">
    <source>
        <dbReference type="Proteomes" id="UP000199032"/>
    </source>
</evidence>
<protein>
    <recommendedName>
        <fullName evidence="3">Lipoprotein</fullName>
    </recommendedName>
</protein>
<organism evidence="1 2">
    <name type="scientific">Candidatus Nitrospira nitrosa</name>
    <dbReference type="NCBI Taxonomy" id="1742972"/>
    <lineage>
        <taxon>Bacteria</taxon>
        <taxon>Pseudomonadati</taxon>
        <taxon>Nitrospirota</taxon>
        <taxon>Nitrospiria</taxon>
        <taxon>Nitrospirales</taxon>
        <taxon>Nitrospiraceae</taxon>
        <taxon>Nitrospira</taxon>
    </lineage>
</organism>
<reference evidence="1 2" key="1">
    <citation type="submission" date="2015-10" db="EMBL/GenBank/DDBJ databases">
        <authorList>
            <person name="Gilbert D.G."/>
        </authorList>
    </citation>
    <scope>NUCLEOTIDE SEQUENCE [LARGE SCALE GENOMIC DNA]</scope>
    <source>
        <strain evidence="1">COMA1</strain>
    </source>
</reference>
<evidence type="ECO:0000313" key="1">
    <source>
        <dbReference type="EMBL" id="CUS31600.1"/>
    </source>
</evidence>
<proteinExistence type="predicted"/>
<dbReference type="STRING" id="1742972.COMA1_10180"/>
<dbReference type="Proteomes" id="UP000199032">
    <property type="component" value="Unassembled WGS sequence"/>
</dbReference>
<name>A0A0S4L4J2_9BACT</name>